<dbReference type="EMBL" id="CM055738">
    <property type="protein sequence ID" value="KAJ8004499.1"/>
    <property type="molecule type" value="Genomic_DNA"/>
</dbReference>
<organism evidence="1 2">
    <name type="scientific">Dallia pectoralis</name>
    <name type="common">Alaska blackfish</name>
    <dbReference type="NCBI Taxonomy" id="75939"/>
    <lineage>
        <taxon>Eukaryota</taxon>
        <taxon>Metazoa</taxon>
        <taxon>Chordata</taxon>
        <taxon>Craniata</taxon>
        <taxon>Vertebrata</taxon>
        <taxon>Euteleostomi</taxon>
        <taxon>Actinopterygii</taxon>
        <taxon>Neopterygii</taxon>
        <taxon>Teleostei</taxon>
        <taxon>Protacanthopterygii</taxon>
        <taxon>Esociformes</taxon>
        <taxon>Umbridae</taxon>
        <taxon>Dallia</taxon>
    </lineage>
</organism>
<proteinExistence type="predicted"/>
<name>A0ACC2GL86_DALPE</name>
<keyword evidence="2" id="KW-1185">Reference proteome</keyword>
<gene>
    <name evidence="1" type="ORF">DPEC_G00136910</name>
</gene>
<reference evidence="1" key="1">
    <citation type="submission" date="2021-05" db="EMBL/GenBank/DDBJ databases">
        <authorList>
            <person name="Pan Q."/>
            <person name="Jouanno E."/>
            <person name="Zahm M."/>
            <person name="Klopp C."/>
            <person name="Cabau C."/>
            <person name="Louis A."/>
            <person name="Berthelot C."/>
            <person name="Parey E."/>
            <person name="Roest Crollius H."/>
            <person name="Montfort J."/>
            <person name="Robinson-Rechavi M."/>
            <person name="Bouchez O."/>
            <person name="Lampietro C."/>
            <person name="Lopez Roques C."/>
            <person name="Donnadieu C."/>
            <person name="Postlethwait J."/>
            <person name="Bobe J."/>
            <person name="Dillon D."/>
            <person name="Chandos A."/>
            <person name="von Hippel F."/>
            <person name="Guiguen Y."/>
        </authorList>
    </citation>
    <scope>NUCLEOTIDE SEQUENCE</scope>
    <source>
        <strain evidence="1">YG-Jan2019</strain>
    </source>
</reference>
<accession>A0ACC2GL86</accession>
<dbReference type="Proteomes" id="UP001157502">
    <property type="component" value="Chromosome 11"/>
</dbReference>
<comment type="caution">
    <text evidence="1">The sequence shown here is derived from an EMBL/GenBank/DDBJ whole genome shotgun (WGS) entry which is preliminary data.</text>
</comment>
<evidence type="ECO:0000313" key="2">
    <source>
        <dbReference type="Proteomes" id="UP001157502"/>
    </source>
</evidence>
<sequence length="83" mass="9040">MIWAQQFSVILLDQYAARFLICSSEEAWPQTHTVTAQGESNKASDTGSASAESQPAPKRHPVPYGGDLGWSPKRCQRRGHGGV</sequence>
<evidence type="ECO:0000313" key="1">
    <source>
        <dbReference type="EMBL" id="KAJ8004499.1"/>
    </source>
</evidence>
<protein>
    <submittedName>
        <fullName evidence="1">Uncharacterized protein</fullName>
    </submittedName>
</protein>